<organism evidence="7 8">
    <name type="scientific">Thermodesulfovibrio yellowstonii</name>
    <dbReference type="NCBI Taxonomy" id="28262"/>
    <lineage>
        <taxon>Bacteria</taxon>
        <taxon>Pseudomonadati</taxon>
        <taxon>Nitrospirota</taxon>
        <taxon>Thermodesulfovibrionia</taxon>
        <taxon>Thermodesulfovibrionales</taxon>
        <taxon>Thermodesulfovibrionaceae</taxon>
        <taxon>Thermodesulfovibrio</taxon>
    </lineage>
</organism>
<comment type="subcellular location">
    <subcellularLocation>
        <location evidence="4">Cell membrane</location>
        <topology evidence="4">Lipid-anchor</topology>
    </subcellularLocation>
</comment>
<dbReference type="GO" id="GO:0071555">
    <property type="term" value="P:cell wall organization"/>
    <property type="evidence" value="ECO:0007669"/>
    <property type="project" value="UniProtKB-KW"/>
</dbReference>
<evidence type="ECO:0000313" key="8">
    <source>
        <dbReference type="Proteomes" id="UP001144297"/>
    </source>
</evidence>
<keyword evidence="4" id="KW-1003">Cell membrane</keyword>
<protein>
    <recommendedName>
        <fullName evidence="4">Probable endolytic peptidoglycan transglycosylase RlpA</fullName>
        <ecNumber evidence="4">4.2.2.-</ecNumber>
    </recommendedName>
</protein>
<dbReference type="PANTHER" id="PTHR34183">
    <property type="entry name" value="ENDOLYTIC PEPTIDOGLYCAN TRANSGLYCOSYLASE RLPA"/>
    <property type="match status" value="1"/>
</dbReference>
<evidence type="ECO:0000256" key="3">
    <source>
        <dbReference type="ARBA" id="ARBA00023316"/>
    </source>
</evidence>
<dbReference type="EMBL" id="BSDX01000001">
    <property type="protein sequence ID" value="GLI53210.1"/>
    <property type="molecule type" value="Genomic_DNA"/>
</dbReference>
<dbReference type="Pfam" id="PF05036">
    <property type="entry name" value="SPOR"/>
    <property type="match status" value="1"/>
</dbReference>
<evidence type="ECO:0000256" key="5">
    <source>
        <dbReference type="RuleBase" id="RU003495"/>
    </source>
</evidence>
<dbReference type="GO" id="GO:0008932">
    <property type="term" value="F:lytic endotransglycosylase activity"/>
    <property type="evidence" value="ECO:0007669"/>
    <property type="project" value="UniProtKB-UniRule"/>
</dbReference>
<dbReference type="InterPro" id="IPR009009">
    <property type="entry name" value="RlpA-like_DPBB"/>
</dbReference>
<keyword evidence="2 4" id="KW-0456">Lyase</keyword>
<dbReference type="Pfam" id="PF03330">
    <property type="entry name" value="DPBB_1"/>
    <property type="match status" value="1"/>
</dbReference>
<comment type="function">
    <text evidence="4">Lytic transglycosylase with a strong preference for naked glycan strands that lack stem peptides.</text>
</comment>
<dbReference type="GO" id="GO:0000270">
    <property type="term" value="P:peptidoglycan metabolic process"/>
    <property type="evidence" value="ECO:0007669"/>
    <property type="project" value="UniProtKB-UniRule"/>
</dbReference>
<sequence length="238" mass="26631">MKTLADTFFRLEAKGVRLKIISLCMLLIISCAPVKKPPSVEYAPTEARKGVASWYGPDFHGRPTASGEIYNMYDYTCAHREYPFGTKLKVVNLQNGKNVTCTVNDRGPFVSGRDLDLSYASAKKIDLIGPGTAEVLMEPVGRDMNYVKYVRYTPISGALTIQVGAFKEIDNALRLKQALSFKYQNVYINKSNIKGEVFYRVRVGKFTNYDEAFNLAKSMGQEGYKVIITNFVGGKDEI</sequence>
<comment type="similarity">
    <text evidence="4 5">Belongs to the RlpA family.</text>
</comment>
<dbReference type="SUPFAM" id="SSF110997">
    <property type="entry name" value="Sporulation related repeat"/>
    <property type="match status" value="1"/>
</dbReference>
<name>A0A9W6LKU9_9BACT</name>
<dbReference type="InterPro" id="IPR012997">
    <property type="entry name" value="RplA"/>
</dbReference>
<comment type="caution">
    <text evidence="7">The sequence shown here is derived from an EMBL/GenBank/DDBJ whole genome shotgun (WGS) entry which is preliminary data.</text>
</comment>
<keyword evidence="4 7" id="KW-0449">Lipoprotein</keyword>
<evidence type="ECO:0000313" key="7">
    <source>
        <dbReference type="EMBL" id="GLI53210.1"/>
    </source>
</evidence>
<evidence type="ECO:0000256" key="2">
    <source>
        <dbReference type="ARBA" id="ARBA00023239"/>
    </source>
</evidence>
<dbReference type="HAMAP" id="MF_02071">
    <property type="entry name" value="RlpA"/>
    <property type="match status" value="1"/>
</dbReference>
<dbReference type="Gene3D" id="2.40.40.10">
    <property type="entry name" value="RlpA-like domain"/>
    <property type="match status" value="1"/>
</dbReference>
<gene>
    <name evidence="4" type="primary">rlpA</name>
    <name evidence="7" type="ORF">TISLANDTSLP1_09030</name>
</gene>
<dbReference type="PROSITE" id="PS51724">
    <property type="entry name" value="SPOR"/>
    <property type="match status" value="1"/>
</dbReference>
<dbReference type="InterPro" id="IPR034718">
    <property type="entry name" value="RlpA"/>
</dbReference>
<keyword evidence="4" id="KW-0564">Palmitate</keyword>
<dbReference type="Gene3D" id="3.30.70.1070">
    <property type="entry name" value="Sporulation related repeat"/>
    <property type="match status" value="1"/>
</dbReference>
<keyword evidence="3 4" id="KW-0961">Cell wall biogenesis/degradation</keyword>
<evidence type="ECO:0000256" key="4">
    <source>
        <dbReference type="HAMAP-Rule" id="MF_02071"/>
    </source>
</evidence>
<keyword evidence="8" id="KW-1185">Reference proteome</keyword>
<dbReference type="InterPro" id="IPR007730">
    <property type="entry name" value="SPOR-like_dom"/>
</dbReference>
<dbReference type="Proteomes" id="UP001144297">
    <property type="component" value="Unassembled WGS sequence"/>
</dbReference>
<dbReference type="NCBIfam" id="TIGR00413">
    <property type="entry name" value="rlpA"/>
    <property type="match status" value="1"/>
</dbReference>
<accession>A0A9W6LKU9</accession>
<dbReference type="GO" id="GO:0042834">
    <property type="term" value="F:peptidoglycan binding"/>
    <property type="evidence" value="ECO:0007669"/>
    <property type="project" value="InterPro"/>
</dbReference>
<dbReference type="EC" id="4.2.2.-" evidence="4"/>
<proteinExistence type="inferred from homology"/>
<dbReference type="AlphaFoldDB" id="A0A9W6LKU9"/>
<feature type="domain" description="SPOR" evidence="6">
    <location>
        <begin position="153"/>
        <end position="235"/>
    </location>
</feature>
<dbReference type="PANTHER" id="PTHR34183:SF1">
    <property type="entry name" value="ENDOLYTIC PEPTIDOGLYCAN TRANSGLYCOSYLASE RLPA"/>
    <property type="match status" value="1"/>
</dbReference>
<dbReference type="InterPro" id="IPR036908">
    <property type="entry name" value="RlpA-like_sf"/>
</dbReference>
<evidence type="ECO:0000259" key="6">
    <source>
        <dbReference type="PROSITE" id="PS51724"/>
    </source>
</evidence>
<keyword evidence="4" id="KW-0472">Membrane</keyword>
<dbReference type="GO" id="GO:0005886">
    <property type="term" value="C:plasma membrane"/>
    <property type="evidence" value="ECO:0007669"/>
    <property type="project" value="UniProtKB-SubCell"/>
</dbReference>
<dbReference type="CDD" id="cd22268">
    <property type="entry name" value="DPBB_RlpA-like"/>
    <property type="match status" value="1"/>
</dbReference>
<reference evidence="7" key="1">
    <citation type="submission" date="2022-12" db="EMBL/GenBank/DDBJ databases">
        <title>Reference genome sequencing for broad-spectrum identification of bacterial and archaeal isolates by mass spectrometry.</title>
        <authorList>
            <person name="Sekiguchi Y."/>
            <person name="Tourlousse D.M."/>
        </authorList>
    </citation>
    <scope>NUCLEOTIDE SEQUENCE</scope>
    <source>
        <strain evidence="7">TSL-P1</strain>
    </source>
</reference>
<dbReference type="SUPFAM" id="SSF50685">
    <property type="entry name" value="Barwin-like endoglucanases"/>
    <property type="match status" value="1"/>
</dbReference>
<dbReference type="PROSITE" id="PS51257">
    <property type="entry name" value="PROKAR_LIPOPROTEIN"/>
    <property type="match status" value="1"/>
</dbReference>
<keyword evidence="1" id="KW-0732">Signal</keyword>
<evidence type="ECO:0000256" key="1">
    <source>
        <dbReference type="ARBA" id="ARBA00022729"/>
    </source>
</evidence>
<dbReference type="InterPro" id="IPR036680">
    <property type="entry name" value="SPOR-like_sf"/>
</dbReference>